<comment type="caution">
    <text evidence="2">The sequence shown here is derived from an EMBL/GenBank/DDBJ whole genome shotgun (WGS) entry which is preliminary data.</text>
</comment>
<proteinExistence type="predicted"/>
<name>A0A2N8LBC8_9STRE</name>
<sequence>MSKRSLENLKPFNKLPKGEQKRISSKAGKASGVARRKKAALRMALDTLLSLEVSDPQTKRQLEEMGLTPDNQTLLALSTFQQAINGNQKAAELIIKTVSNKDVLDIDEQKEKIKGLSFENKKTELRMAGSKNSIVIVSEWKEDVDES</sequence>
<keyword evidence="3" id="KW-1185">Reference proteome</keyword>
<organism evidence="2 3">
    <name type="scientific">Streptococcus penaeicida</name>
    <dbReference type="NCBI Taxonomy" id="1765960"/>
    <lineage>
        <taxon>Bacteria</taxon>
        <taxon>Bacillati</taxon>
        <taxon>Bacillota</taxon>
        <taxon>Bacilli</taxon>
        <taxon>Lactobacillales</taxon>
        <taxon>Streptococcaceae</taxon>
        <taxon>Streptococcus</taxon>
    </lineage>
</organism>
<evidence type="ECO:0000313" key="2">
    <source>
        <dbReference type="EMBL" id="PND47456.1"/>
    </source>
</evidence>
<feature type="region of interest" description="Disordered" evidence="1">
    <location>
        <begin position="1"/>
        <end position="35"/>
    </location>
</feature>
<dbReference type="OrthoDB" id="2224795at2"/>
<protein>
    <submittedName>
        <fullName evidence="2">Stress-induced protein</fullName>
    </submittedName>
</protein>
<accession>A0A2N8LBC8</accession>
<gene>
    <name evidence="2" type="ORF">AT575_05990</name>
</gene>
<dbReference type="EMBL" id="LOCM01000024">
    <property type="protein sequence ID" value="PND47456.1"/>
    <property type="molecule type" value="Genomic_DNA"/>
</dbReference>
<dbReference type="AlphaFoldDB" id="A0A2N8LBC8"/>
<evidence type="ECO:0000256" key="1">
    <source>
        <dbReference type="SAM" id="MobiDB-lite"/>
    </source>
</evidence>
<dbReference type="RefSeq" id="WP_102777594.1">
    <property type="nucleotide sequence ID" value="NZ_CBCSGP010000007.1"/>
</dbReference>
<evidence type="ECO:0000313" key="3">
    <source>
        <dbReference type="Proteomes" id="UP000235963"/>
    </source>
</evidence>
<reference evidence="2 3" key="1">
    <citation type="submission" date="2015-12" db="EMBL/GenBank/DDBJ databases">
        <title>Streptococcus penaeicida sp. nov.</title>
        <authorList>
            <person name="Gomez-Gil B."/>
            <person name="Morales-Covarrubias M."/>
        </authorList>
    </citation>
    <scope>NUCLEOTIDE SEQUENCE [LARGE SCALE GENOMIC DNA]</scope>
    <source>
        <strain evidence="2 3">CAIM 1838</strain>
    </source>
</reference>
<dbReference type="Proteomes" id="UP000235963">
    <property type="component" value="Unassembled WGS sequence"/>
</dbReference>